<feature type="region of interest" description="Disordered" evidence="1">
    <location>
        <begin position="93"/>
        <end position="113"/>
    </location>
</feature>
<dbReference type="EMBL" id="CAJHJT010000023">
    <property type="protein sequence ID" value="CAD7000813.1"/>
    <property type="molecule type" value="Genomic_DNA"/>
</dbReference>
<sequence>MENSDYISVTLSDVGVNCTEEDGCSAKQYGVKDQLQDIGAPPWSFPNDNLPEIKDMKLPDMRQWIIDEEDSKDSALSIDVTDQYKSWAQLVEEEEEKERLVENPAPRGSTELR</sequence>
<name>A0A811UUU4_CERCA</name>
<evidence type="ECO:0000256" key="1">
    <source>
        <dbReference type="SAM" id="MobiDB-lite"/>
    </source>
</evidence>
<gene>
    <name evidence="2" type="ORF">CCAP1982_LOCUS9288</name>
</gene>
<comment type="caution">
    <text evidence="2">The sequence shown here is derived from an EMBL/GenBank/DDBJ whole genome shotgun (WGS) entry which is preliminary data.</text>
</comment>
<protein>
    <submittedName>
        <fullName evidence="2">(Mediterranean fruit fly) hypothetical protein</fullName>
    </submittedName>
</protein>
<dbReference type="Proteomes" id="UP000606786">
    <property type="component" value="Unassembled WGS sequence"/>
</dbReference>
<proteinExistence type="predicted"/>
<evidence type="ECO:0000313" key="2">
    <source>
        <dbReference type="EMBL" id="CAD7000813.1"/>
    </source>
</evidence>
<evidence type="ECO:0000313" key="3">
    <source>
        <dbReference type="Proteomes" id="UP000606786"/>
    </source>
</evidence>
<accession>A0A811UUU4</accession>
<reference evidence="2" key="1">
    <citation type="submission" date="2020-11" db="EMBL/GenBank/DDBJ databases">
        <authorList>
            <person name="Whitehead M."/>
        </authorList>
    </citation>
    <scope>NUCLEOTIDE SEQUENCE</scope>
    <source>
        <strain evidence="2">EGII</strain>
    </source>
</reference>
<organism evidence="2 3">
    <name type="scientific">Ceratitis capitata</name>
    <name type="common">Mediterranean fruit fly</name>
    <name type="synonym">Tephritis capitata</name>
    <dbReference type="NCBI Taxonomy" id="7213"/>
    <lineage>
        <taxon>Eukaryota</taxon>
        <taxon>Metazoa</taxon>
        <taxon>Ecdysozoa</taxon>
        <taxon>Arthropoda</taxon>
        <taxon>Hexapoda</taxon>
        <taxon>Insecta</taxon>
        <taxon>Pterygota</taxon>
        <taxon>Neoptera</taxon>
        <taxon>Endopterygota</taxon>
        <taxon>Diptera</taxon>
        <taxon>Brachycera</taxon>
        <taxon>Muscomorpha</taxon>
        <taxon>Tephritoidea</taxon>
        <taxon>Tephritidae</taxon>
        <taxon>Ceratitis</taxon>
        <taxon>Ceratitis</taxon>
    </lineage>
</organism>
<keyword evidence="3" id="KW-1185">Reference proteome</keyword>
<dbReference type="AlphaFoldDB" id="A0A811UUU4"/>